<keyword evidence="14" id="KW-0829">Tyrosine-protein kinase</keyword>
<dbReference type="Proteomes" id="UP001177341">
    <property type="component" value="Unassembled WGS sequence"/>
</dbReference>
<name>A0ABT9ET35_9GAMM</name>
<keyword evidence="16" id="KW-0175">Coiled coil</keyword>
<comment type="catalytic activity">
    <reaction evidence="15">
        <text>L-tyrosyl-[protein] + ATP = O-phospho-L-tyrosyl-[protein] + ADP + H(+)</text>
        <dbReference type="Rhea" id="RHEA:10596"/>
        <dbReference type="Rhea" id="RHEA-COMP:10136"/>
        <dbReference type="Rhea" id="RHEA-COMP:20101"/>
        <dbReference type="ChEBI" id="CHEBI:15378"/>
        <dbReference type="ChEBI" id="CHEBI:30616"/>
        <dbReference type="ChEBI" id="CHEBI:46858"/>
        <dbReference type="ChEBI" id="CHEBI:61978"/>
        <dbReference type="ChEBI" id="CHEBI:456216"/>
        <dbReference type="EC" id="2.7.10.2"/>
    </reaction>
</comment>
<feature type="transmembrane region" description="Helical" evidence="17">
    <location>
        <begin position="33"/>
        <end position="51"/>
    </location>
</feature>
<feature type="transmembrane region" description="Helical" evidence="17">
    <location>
        <begin position="444"/>
        <end position="464"/>
    </location>
</feature>
<comment type="similarity">
    <text evidence="2">Belongs to the CpsD/CapB family.</text>
</comment>
<keyword evidence="12 17" id="KW-1133">Transmembrane helix</keyword>
<dbReference type="InterPro" id="IPR027417">
    <property type="entry name" value="P-loop_NTPase"/>
</dbReference>
<evidence type="ECO:0000256" key="3">
    <source>
        <dbReference type="ARBA" id="ARBA00008883"/>
    </source>
</evidence>
<evidence type="ECO:0000259" key="19">
    <source>
        <dbReference type="Pfam" id="PF13614"/>
    </source>
</evidence>
<dbReference type="Pfam" id="PF02706">
    <property type="entry name" value="Wzz"/>
    <property type="match status" value="1"/>
</dbReference>
<evidence type="ECO:0000313" key="21">
    <source>
        <dbReference type="EMBL" id="MDP2522070.1"/>
    </source>
</evidence>
<dbReference type="GO" id="GO:0004715">
    <property type="term" value="F:non-membrane spanning protein tyrosine kinase activity"/>
    <property type="evidence" value="ECO:0007669"/>
    <property type="project" value="UniProtKB-EC"/>
</dbReference>
<evidence type="ECO:0000256" key="16">
    <source>
        <dbReference type="SAM" id="Coils"/>
    </source>
</evidence>
<dbReference type="InterPro" id="IPR050445">
    <property type="entry name" value="Bact_polysacc_biosynth/exp"/>
</dbReference>
<evidence type="ECO:0000256" key="4">
    <source>
        <dbReference type="ARBA" id="ARBA00011903"/>
    </source>
</evidence>
<dbReference type="Gene3D" id="3.40.50.300">
    <property type="entry name" value="P-loop containing nucleotide triphosphate hydrolases"/>
    <property type="match status" value="1"/>
</dbReference>
<accession>A0ABT9ET35</accession>
<keyword evidence="22" id="KW-1185">Reference proteome</keyword>
<proteinExistence type="inferred from homology"/>
<evidence type="ECO:0000256" key="13">
    <source>
        <dbReference type="ARBA" id="ARBA00023136"/>
    </source>
</evidence>
<keyword evidence="7 21" id="KW-0808">Transferase</keyword>
<keyword evidence="8 17" id="KW-0812">Transmembrane</keyword>
<dbReference type="SUPFAM" id="SSF52540">
    <property type="entry name" value="P-loop containing nucleoside triphosphate hydrolases"/>
    <property type="match status" value="1"/>
</dbReference>
<keyword evidence="11" id="KW-0067">ATP-binding</keyword>
<dbReference type="EMBL" id="JAUYVO010000003">
    <property type="protein sequence ID" value="MDP2522070.1"/>
    <property type="molecule type" value="Genomic_DNA"/>
</dbReference>
<evidence type="ECO:0000256" key="5">
    <source>
        <dbReference type="ARBA" id="ARBA00022475"/>
    </source>
</evidence>
<dbReference type="CDD" id="cd05387">
    <property type="entry name" value="BY-kinase"/>
    <property type="match status" value="1"/>
</dbReference>
<dbReference type="Pfam" id="PF13614">
    <property type="entry name" value="AAA_31"/>
    <property type="match status" value="1"/>
</dbReference>
<evidence type="ECO:0000259" key="20">
    <source>
        <dbReference type="Pfam" id="PF13807"/>
    </source>
</evidence>
<evidence type="ECO:0000256" key="9">
    <source>
        <dbReference type="ARBA" id="ARBA00022741"/>
    </source>
</evidence>
<evidence type="ECO:0000256" key="11">
    <source>
        <dbReference type="ARBA" id="ARBA00022840"/>
    </source>
</evidence>
<evidence type="ECO:0000256" key="6">
    <source>
        <dbReference type="ARBA" id="ARBA00022519"/>
    </source>
</evidence>
<feature type="domain" description="Tyrosine-protein kinase G-rich" evidence="20">
    <location>
        <begin position="390"/>
        <end position="464"/>
    </location>
</feature>
<evidence type="ECO:0000259" key="18">
    <source>
        <dbReference type="Pfam" id="PF02706"/>
    </source>
</evidence>
<evidence type="ECO:0000256" key="1">
    <source>
        <dbReference type="ARBA" id="ARBA00004429"/>
    </source>
</evidence>
<evidence type="ECO:0000313" key="22">
    <source>
        <dbReference type="Proteomes" id="UP001177341"/>
    </source>
</evidence>
<evidence type="ECO:0000256" key="14">
    <source>
        <dbReference type="ARBA" id="ARBA00023137"/>
    </source>
</evidence>
<keyword evidence="10" id="KW-0418">Kinase</keyword>
<reference evidence="21" key="1">
    <citation type="submission" date="2023-07" db="EMBL/GenBank/DDBJ databases">
        <title>Genome content predicts the carbon catabolic preferences of heterotrophic bacteria.</title>
        <authorList>
            <person name="Gralka M."/>
        </authorList>
    </citation>
    <scope>NUCLEOTIDE SEQUENCE</scope>
    <source>
        <strain evidence="21">5G01</strain>
    </source>
</reference>
<feature type="coiled-coil region" evidence="16">
    <location>
        <begin position="366"/>
        <end position="403"/>
    </location>
</feature>
<evidence type="ECO:0000256" key="8">
    <source>
        <dbReference type="ARBA" id="ARBA00022692"/>
    </source>
</evidence>
<evidence type="ECO:0000256" key="12">
    <source>
        <dbReference type="ARBA" id="ARBA00022989"/>
    </source>
</evidence>
<dbReference type="InterPro" id="IPR032807">
    <property type="entry name" value="GNVR"/>
</dbReference>
<evidence type="ECO:0000256" key="15">
    <source>
        <dbReference type="ARBA" id="ARBA00051245"/>
    </source>
</evidence>
<dbReference type="Pfam" id="PF13807">
    <property type="entry name" value="GNVR"/>
    <property type="match status" value="1"/>
</dbReference>
<organism evidence="21 22">
    <name type="scientific">Neptunomonas phycophila</name>
    <dbReference type="NCBI Taxonomy" id="1572645"/>
    <lineage>
        <taxon>Bacteria</taxon>
        <taxon>Pseudomonadati</taxon>
        <taxon>Pseudomonadota</taxon>
        <taxon>Gammaproteobacteria</taxon>
        <taxon>Oceanospirillales</taxon>
        <taxon>Oceanospirillaceae</taxon>
        <taxon>Neptunomonas</taxon>
    </lineage>
</organism>
<dbReference type="InterPro" id="IPR025669">
    <property type="entry name" value="AAA_dom"/>
</dbReference>
<dbReference type="PANTHER" id="PTHR32309:SF13">
    <property type="entry name" value="FERRIC ENTEROBACTIN TRANSPORT PROTEIN FEPE"/>
    <property type="match status" value="1"/>
</dbReference>
<evidence type="ECO:0000256" key="10">
    <source>
        <dbReference type="ARBA" id="ARBA00022777"/>
    </source>
</evidence>
<dbReference type="NCBIfam" id="TIGR01007">
    <property type="entry name" value="eps_fam"/>
    <property type="match status" value="1"/>
</dbReference>
<comment type="caution">
    <text evidence="21">The sequence shown here is derived from an EMBL/GenBank/DDBJ whole genome shotgun (WGS) entry which is preliminary data.</text>
</comment>
<dbReference type="InterPro" id="IPR003856">
    <property type="entry name" value="LPS_length_determ_N"/>
</dbReference>
<dbReference type="EC" id="2.7.10.2" evidence="4"/>
<dbReference type="RefSeq" id="WP_305450390.1">
    <property type="nucleotide sequence ID" value="NZ_JAUYVO010000003.1"/>
</dbReference>
<protein>
    <recommendedName>
        <fullName evidence="4">non-specific protein-tyrosine kinase</fullName>
        <ecNumber evidence="4">2.7.10.2</ecNumber>
    </recommendedName>
</protein>
<dbReference type="InterPro" id="IPR005702">
    <property type="entry name" value="Wzc-like_C"/>
</dbReference>
<keyword evidence="6" id="KW-0997">Cell inner membrane</keyword>
<feature type="domain" description="Polysaccharide chain length determinant N-terminal" evidence="18">
    <location>
        <begin position="18"/>
        <end position="109"/>
    </location>
</feature>
<keyword evidence="5" id="KW-1003">Cell membrane</keyword>
<evidence type="ECO:0000256" key="7">
    <source>
        <dbReference type="ARBA" id="ARBA00022679"/>
    </source>
</evidence>
<sequence>MESLDKQGALEQLMQEDAIDLRLYWTTVMRHKWGILGFSIVLTVLSVLIVMSMTPVYRATATLLIEAKEANIVSIEEVYGIESGKSEYFETQFAILKSRKLAERVVDKLDLVNNADFNAPKEPLIDFDINQYLPESMQPEVKERTSDDIRRSAVDTLLAHLSIDPVVKTQLVKISYESENPSLAMLIANEFGESYIESNLEAKLDLSLKATSWLSTRLDTLRADLTAAEKVLQEYRETEQIIGDNGGINIVSQEMELVANKLVEARRDRLELESLYRQVQSIGKGNPERLELVPTVLQHSLVQRMKGELARVELKRSELAKRYGPKHPNMQSVNSEIANARDALNRQILSVVNGIETNYRVAQANERSLQQTLDGTKGNMQELNRKEYRLNELQQNVQAKQVLFETFLNRFNETSATGDLNTANARISDPAIMPRTPIKPKKKLIIVAVFIGCILFGVLFSLVLEALNNTVQTARDVENHLHETMLGLLPLLQKKRKEPYKSYRQFVEDPSSTYSESLRTIRTGVVLSALDNPHKTISVTSTIPGEGKTTLSTGLALAVGQMEKVLLLEADMRRPSIGRALGLNREAAGLSDVVAGSAKLEDAIQRFEAGNIDVLIAGKIPPNPSELLSSKRFGKLLEVLETKYDRIIIDTAPSQAVSDAMVLAQHVGAMIYVVKADSTTYQNARNGLKRLHEVKAPILGVVLNQVDVKRGAKYHSEEYGGYYDVYGYSSAKS</sequence>
<comment type="similarity">
    <text evidence="3">Belongs to the etk/wzc family.</text>
</comment>
<evidence type="ECO:0000256" key="2">
    <source>
        <dbReference type="ARBA" id="ARBA00007316"/>
    </source>
</evidence>
<evidence type="ECO:0000256" key="17">
    <source>
        <dbReference type="SAM" id="Phobius"/>
    </source>
</evidence>
<comment type="subcellular location">
    <subcellularLocation>
        <location evidence="1">Cell inner membrane</location>
        <topology evidence="1">Multi-pass membrane protein</topology>
    </subcellularLocation>
</comment>
<gene>
    <name evidence="21" type="ORF">Q8W30_05740</name>
</gene>
<keyword evidence="9" id="KW-0547">Nucleotide-binding</keyword>
<feature type="domain" description="AAA" evidence="19">
    <location>
        <begin position="535"/>
        <end position="665"/>
    </location>
</feature>
<keyword evidence="13 17" id="KW-0472">Membrane</keyword>
<dbReference type="PANTHER" id="PTHR32309">
    <property type="entry name" value="TYROSINE-PROTEIN KINASE"/>
    <property type="match status" value="1"/>
</dbReference>